<evidence type="ECO:0000313" key="3">
    <source>
        <dbReference type="Proteomes" id="UP000044938"/>
    </source>
</evidence>
<accession>A0A655JL86</accession>
<evidence type="ECO:0000313" key="2">
    <source>
        <dbReference type="EMBL" id="COX13632.1"/>
    </source>
</evidence>
<dbReference type="Proteomes" id="UP000044938">
    <property type="component" value="Unassembled WGS sequence"/>
</dbReference>
<dbReference type="EMBL" id="CSAJ01000734">
    <property type="protein sequence ID" value="COX13632.1"/>
    <property type="molecule type" value="Genomic_DNA"/>
</dbReference>
<proteinExistence type="predicted"/>
<evidence type="ECO:0000256" key="1">
    <source>
        <dbReference type="SAM" id="MobiDB-lite"/>
    </source>
</evidence>
<gene>
    <name evidence="2" type="ORF">ERS007720_03972</name>
</gene>
<name>A0A655JL86_MYCTX</name>
<feature type="compositionally biased region" description="Polar residues" evidence="1">
    <location>
        <begin position="8"/>
        <end position="17"/>
    </location>
</feature>
<feature type="compositionally biased region" description="Low complexity" evidence="1">
    <location>
        <begin position="18"/>
        <end position="31"/>
    </location>
</feature>
<protein>
    <submittedName>
        <fullName evidence="2">Uncharacterized protein</fullName>
    </submittedName>
</protein>
<sequence>MTEPPGLSTRSTIADTESSAATSRSAAAMVSPPALDGPSGRNWGPPRPLTIGPSRVTTAIVGLDRRPGIDGTGGVSRGRAELA</sequence>
<feature type="region of interest" description="Disordered" evidence="1">
    <location>
        <begin position="1"/>
        <end position="83"/>
    </location>
</feature>
<organism evidence="2 3">
    <name type="scientific">Mycobacterium tuberculosis</name>
    <dbReference type="NCBI Taxonomy" id="1773"/>
    <lineage>
        <taxon>Bacteria</taxon>
        <taxon>Bacillati</taxon>
        <taxon>Actinomycetota</taxon>
        <taxon>Actinomycetes</taxon>
        <taxon>Mycobacteriales</taxon>
        <taxon>Mycobacteriaceae</taxon>
        <taxon>Mycobacterium</taxon>
        <taxon>Mycobacterium tuberculosis complex</taxon>
    </lineage>
</organism>
<reference evidence="2 3" key="1">
    <citation type="submission" date="2015-03" db="EMBL/GenBank/DDBJ databases">
        <authorList>
            <consortium name="Pathogen Informatics"/>
        </authorList>
    </citation>
    <scope>NUCLEOTIDE SEQUENCE [LARGE SCALE GENOMIC DNA]</scope>
    <source>
        <strain evidence="2 3">M09401471</strain>
    </source>
</reference>
<dbReference type="AlphaFoldDB" id="A0A655JL86"/>